<evidence type="ECO:0000313" key="3">
    <source>
        <dbReference type="Proteomes" id="UP001212997"/>
    </source>
</evidence>
<proteinExistence type="predicted"/>
<gene>
    <name evidence="2" type="ORF">NLI96_g5296</name>
</gene>
<protein>
    <submittedName>
        <fullName evidence="2">Uncharacterized protein</fullName>
    </submittedName>
</protein>
<comment type="caution">
    <text evidence="2">The sequence shown here is derived from an EMBL/GenBank/DDBJ whole genome shotgun (WGS) entry which is preliminary data.</text>
</comment>
<accession>A0AAD5V3A5</accession>
<sequence length="429" mass="46300">MMSFTSTTRLSTSLRISIPPPYSSLSSIIISPAIIHTTTQHYSNINAITEKPYDSQRLLGRILDKAKYEKTASSSPCSSYSILGGDVSTFVPPCLTGPGSDLLGKLPPPRYSSPEDHNGAAHVLALASPHDAPSPRMRKEKYNESSLTISVISPILSQDLLSLRAPLLTLHTPVNTSTTYLGSPFCPLFSPPTSTVDIPLTPEAEVLASIIPDPSTPGMTVHAPVPYNRPSRGRPRLSPLERGAREMLGESAPETRLPSPQERYVPLYQCSRPSLSPSLSPPQSRFSVRLRRLAPPALQLVPTQAEFSSPGSSASISNLRILQASSAQQGTTTIGLGINVPKITQPEVIQQQQSPIRSPQVTRSGPNPEHGEVEDQQYSEYGRWAASSPLDYMDFQIPAHSACSSSSHAIVPPYGDTCTLTRHSLGLRT</sequence>
<feature type="region of interest" description="Disordered" evidence="1">
    <location>
        <begin position="349"/>
        <end position="376"/>
    </location>
</feature>
<evidence type="ECO:0000256" key="1">
    <source>
        <dbReference type="SAM" id="MobiDB-lite"/>
    </source>
</evidence>
<dbReference type="Proteomes" id="UP001212997">
    <property type="component" value="Unassembled WGS sequence"/>
</dbReference>
<keyword evidence="3" id="KW-1185">Reference proteome</keyword>
<organism evidence="2 3">
    <name type="scientific">Meripilus lineatus</name>
    <dbReference type="NCBI Taxonomy" id="2056292"/>
    <lineage>
        <taxon>Eukaryota</taxon>
        <taxon>Fungi</taxon>
        <taxon>Dikarya</taxon>
        <taxon>Basidiomycota</taxon>
        <taxon>Agaricomycotina</taxon>
        <taxon>Agaricomycetes</taxon>
        <taxon>Polyporales</taxon>
        <taxon>Meripilaceae</taxon>
        <taxon>Meripilus</taxon>
    </lineage>
</organism>
<name>A0AAD5V3A5_9APHY</name>
<feature type="region of interest" description="Disordered" evidence="1">
    <location>
        <begin position="212"/>
        <end position="238"/>
    </location>
</feature>
<dbReference type="EMBL" id="JANAWD010000170">
    <property type="protein sequence ID" value="KAJ3484953.1"/>
    <property type="molecule type" value="Genomic_DNA"/>
</dbReference>
<feature type="compositionally biased region" description="Low complexity" evidence="1">
    <location>
        <begin position="349"/>
        <end position="361"/>
    </location>
</feature>
<dbReference type="AlphaFoldDB" id="A0AAD5V3A5"/>
<reference evidence="2" key="1">
    <citation type="submission" date="2022-07" db="EMBL/GenBank/DDBJ databases">
        <title>Genome Sequence of Physisporinus lineatus.</title>
        <authorList>
            <person name="Buettner E."/>
        </authorList>
    </citation>
    <scope>NUCLEOTIDE SEQUENCE</scope>
    <source>
        <strain evidence="2">VT162</strain>
    </source>
</reference>
<evidence type="ECO:0000313" key="2">
    <source>
        <dbReference type="EMBL" id="KAJ3484953.1"/>
    </source>
</evidence>